<reference evidence="5 6" key="1">
    <citation type="submission" date="2021-01" db="EMBL/GenBank/DDBJ databases">
        <title>FDA dAtabase for Regulatory Grade micrObial Sequences (FDA-ARGOS): Supporting development and validation of Infectious Disease Dx tests.</title>
        <authorList>
            <person name="Sproer C."/>
            <person name="Gronow S."/>
            <person name="Severitt S."/>
            <person name="Schroder I."/>
            <person name="Tallon L."/>
            <person name="Sadzewicz L."/>
            <person name="Zhao X."/>
            <person name="Boylan J."/>
            <person name="Ott S."/>
            <person name="Bowen H."/>
            <person name="Vavikolanu K."/>
            <person name="Mehta A."/>
            <person name="Aluvathingal J."/>
            <person name="Nadendla S."/>
            <person name="Lowell S."/>
            <person name="Myers T."/>
            <person name="Yan Y."/>
            <person name="Sichtig H."/>
        </authorList>
    </citation>
    <scope>NUCLEOTIDE SEQUENCE [LARGE SCALE GENOMIC DNA]</scope>
    <source>
        <strain evidence="5 6">FDAARGOS_1131</strain>
    </source>
</reference>
<organism evidence="5 6">
    <name type="scientific">Myroides odoratus</name>
    <name type="common">Flavobacterium odoratum</name>
    <dbReference type="NCBI Taxonomy" id="256"/>
    <lineage>
        <taxon>Bacteria</taxon>
        <taxon>Pseudomonadati</taxon>
        <taxon>Bacteroidota</taxon>
        <taxon>Flavobacteriia</taxon>
        <taxon>Flavobacteriales</taxon>
        <taxon>Flavobacteriaceae</taxon>
        <taxon>Myroides</taxon>
    </lineage>
</organism>
<accession>A0A9Q7E8N1</accession>
<dbReference type="InterPro" id="IPR029068">
    <property type="entry name" value="Glyas_Bleomycin-R_OHBP_Dase"/>
</dbReference>
<dbReference type="Proteomes" id="UP000596202">
    <property type="component" value="Chromosome"/>
</dbReference>
<dbReference type="PROSITE" id="PS51819">
    <property type="entry name" value="VOC"/>
    <property type="match status" value="1"/>
</dbReference>
<keyword evidence="3" id="KW-0046">Antibiotic resistance</keyword>
<dbReference type="Pfam" id="PF00903">
    <property type="entry name" value="Glyoxalase"/>
    <property type="match status" value="1"/>
</dbReference>
<proteinExistence type="inferred from homology"/>
<evidence type="ECO:0000313" key="5">
    <source>
        <dbReference type="EMBL" id="QQU00826.1"/>
    </source>
</evidence>
<dbReference type="InterPro" id="IPR004360">
    <property type="entry name" value="Glyas_Fos-R_dOase_dom"/>
</dbReference>
<dbReference type="GO" id="GO:0046677">
    <property type="term" value="P:response to antibiotic"/>
    <property type="evidence" value="ECO:0007669"/>
    <property type="project" value="UniProtKB-KW"/>
</dbReference>
<evidence type="ECO:0000256" key="2">
    <source>
        <dbReference type="ARBA" id="ARBA00021572"/>
    </source>
</evidence>
<dbReference type="RefSeq" id="WP_002990632.1">
    <property type="nucleotide sequence ID" value="NZ_CP068108.1"/>
</dbReference>
<name>A0A9Q7E8N1_MYROD</name>
<evidence type="ECO:0000256" key="1">
    <source>
        <dbReference type="ARBA" id="ARBA00011051"/>
    </source>
</evidence>
<dbReference type="InterPro" id="IPR000335">
    <property type="entry name" value="Bleomycin-R"/>
</dbReference>
<dbReference type="SUPFAM" id="SSF54593">
    <property type="entry name" value="Glyoxalase/Bleomycin resistance protein/Dihydroxybiphenyl dioxygenase"/>
    <property type="match status" value="1"/>
</dbReference>
<dbReference type="EMBL" id="CP068108">
    <property type="protein sequence ID" value="QQU00826.1"/>
    <property type="molecule type" value="Genomic_DNA"/>
</dbReference>
<dbReference type="InterPro" id="IPR037523">
    <property type="entry name" value="VOC_core"/>
</dbReference>
<sequence length="149" mass="17419">MRSEQIKWATLVPELVVSDLEESLKFWCDYLGFSILYQRKEDLFAYLKLGDAQLMLEQEDPTDQSWQTGAMEKPFGRGINFQIEVEAIAPILARLEQANYSVFIPVEERWYRADAVEFGQKQFLVQDPDGYLVRLIEDLGERKWCESQA</sequence>
<dbReference type="GeneID" id="93526683"/>
<evidence type="ECO:0000256" key="3">
    <source>
        <dbReference type="ARBA" id="ARBA00023251"/>
    </source>
</evidence>
<dbReference type="CDD" id="cd08349">
    <property type="entry name" value="BLMA_like"/>
    <property type="match status" value="1"/>
</dbReference>
<evidence type="ECO:0000259" key="4">
    <source>
        <dbReference type="PROSITE" id="PS51819"/>
    </source>
</evidence>
<dbReference type="Gene3D" id="3.10.180.10">
    <property type="entry name" value="2,3-Dihydroxybiphenyl 1,2-Dioxygenase, domain 1"/>
    <property type="match status" value="1"/>
</dbReference>
<protein>
    <recommendedName>
        <fullName evidence="2">Bleomycin resistance protein</fullName>
    </recommendedName>
</protein>
<gene>
    <name evidence="5" type="ORF">I6I88_03400</name>
</gene>
<feature type="domain" description="VOC" evidence="4">
    <location>
        <begin position="5"/>
        <end position="138"/>
    </location>
</feature>
<comment type="similarity">
    <text evidence="1">Belongs to the bleomycin resistance protein family.</text>
</comment>
<dbReference type="OrthoDB" id="192739at2"/>
<dbReference type="AlphaFoldDB" id="A0A9Q7E8N1"/>
<evidence type="ECO:0000313" key="6">
    <source>
        <dbReference type="Proteomes" id="UP000596202"/>
    </source>
</evidence>